<evidence type="ECO:0000313" key="6">
    <source>
        <dbReference type="EMBL" id="RLQ87072.1"/>
    </source>
</evidence>
<sequence length="216" mass="23837">MHGPSPETLYPLPGFPQAIFLKNFITRPNIEVGDYSYYDDPDGAERFEERNVLHHFDFYGDRLVIGRFVAIAAGTRFIMNGANHAMGGFSPYPFNIFQNGWERGFDPQRWISQSRGDTVVGNDVWIGMDSLVMPGVRIGDGAIVAANSTVVGDVPPFAVVGGNPARVIRTRFDEATVARLLDIAWWNWSAERITASLDAIRGNDLAALEACAEDKA</sequence>
<comment type="caution">
    <text evidence="6">The sequence shown here is derived from an EMBL/GenBank/DDBJ whole genome shotgun (WGS) entry which is preliminary data.</text>
</comment>
<dbReference type="PANTHER" id="PTHR43300">
    <property type="entry name" value="ACETYLTRANSFERASE"/>
    <property type="match status" value="1"/>
</dbReference>
<keyword evidence="3" id="KW-0677">Repeat</keyword>
<protein>
    <submittedName>
        <fullName evidence="6">Antibiotic acetyltransferase</fullName>
    </submittedName>
</protein>
<dbReference type="InterPro" id="IPR050179">
    <property type="entry name" value="Trans_hexapeptide_repeat"/>
</dbReference>
<proteinExistence type="inferred from homology"/>
<dbReference type="GO" id="GO:0046677">
    <property type="term" value="P:response to antibiotic"/>
    <property type="evidence" value="ECO:0007669"/>
    <property type="project" value="UniProtKB-KW"/>
</dbReference>
<keyword evidence="5" id="KW-0012">Acyltransferase</keyword>
<keyword evidence="2 6" id="KW-0808">Transferase</keyword>
<evidence type="ECO:0000313" key="7">
    <source>
        <dbReference type="Proteomes" id="UP000281094"/>
    </source>
</evidence>
<dbReference type="PROSITE" id="PS00101">
    <property type="entry name" value="HEXAPEP_TRANSFERASES"/>
    <property type="match status" value="1"/>
</dbReference>
<dbReference type="CDD" id="cd03349">
    <property type="entry name" value="LbH_XAT"/>
    <property type="match status" value="1"/>
</dbReference>
<gene>
    <name evidence="6" type="ORF">D8780_01425</name>
</gene>
<dbReference type="FunFam" id="2.160.10.10:FF:000037">
    <property type="entry name" value="Streptogramin A acetyltransferase"/>
    <property type="match status" value="1"/>
</dbReference>
<dbReference type="GO" id="GO:0016746">
    <property type="term" value="F:acyltransferase activity"/>
    <property type="evidence" value="ECO:0007669"/>
    <property type="project" value="UniProtKB-KW"/>
</dbReference>
<organism evidence="6 7">
    <name type="scientific">Notoacmeibacter ruber</name>
    <dbReference type="NCBI Taxonomy" id="2670375"/>
    <lineage>
        <taxon>Bacteria</taxon>
        <taxon>Pseudomonadati</taxon>
        <taxon>Pseudomonadota</taxon>
        <taxon>Alphaproteobacteria</taxon>
        <taxon>Hyphomicrobiales</taxon>
        <taxon>Notoacmeibacteraceae</taxon>
        <taxon>Notoacmeibacter</taxon>
    </lineage>
</organism>
<dbReference type="Proteomes" id="UP000281094">
    <property type="component" value="Unassembled WGS sequence"/>
</dbReference>
<reference evidence="6 7" key="1">
    <citation type="submission" date="2018-10" db="EMBL/GenBank/DDBJ databases">
        <title>Notoacmeibacter sp. M2BS9Y-3-1, whole genome shotgun sequence.</title>
        <authorList>
            <person name="Tuo L."/>
        </authorList>
    </citation>
    <scope>NUCLEOTIDE SEQUENCE [LARGE SCALE GENOMIC DNA]</scope>
    <source>
        <strain evidence="6 7">M2BS9Y-3-1</strain>
    </source>
</reference>
<evidence type="ECO:0000256" key="2">
    <source>
        <dbReference type="ARBA" id="ARBA00022679"/>
    </source>
</evidence>
<dbReference type="Gene3D" id="2.160.10.10">
    <property type="entry name" value="Hexapeptide repeat proteins"/>
    <property type="match status" value="1"/>
</dbReference>
<dbReference type="PANTHER" id="PTHR43300:SF11">
    <property type="entry name" value="ACETYLTRANSFERASE RV3034C-RELATED"/>
    <property type="match status" value="1"/>
</dbReference>
<dbReference type="EMBL" id="RCWN01000001">
    <property type="protein sequence ID" value="RLQ87072.1"/>
    <property type="molecule type" value="Genomic_DNA"/>
</dbReference>
<evidence type="ECO:0000256" key="4">
    <source>
        <dbReference type="ARBA" id="ARBA00023251"/>
    </source>
</evidence>
<name>A0A3L7JF20_9HYPH</name>
<keyword evidence="7" id="KW-1185">Reference proteome</keyword>
<dbReference type="SUPFAM" id="SSF51161">
    <property type="entry name" value="Trimeric LpxA-like enzymes"/>
    <property type="match status" value="1"/>
</dbReference>
<dbReference type="InterPro" id="IPR018357">
    <property type="entry name" value="Hexapep_transf_CS"/>
</dbReference>
<accession>A0A3L7JF20</accession>
<keyword evidence="4" id="KW-0046">Antibiotic resistance</keyword>
<dbReference type="AlphaFoldDB" id="A0A3L7JF20"/>
<comment type="similarity">
    <text evidence="1">Belongs to the transferase hexapeptide repeat family.</text>
</comment>
<dbReference type="InterPro" id="IPR001451">
    <property type="entry name" value="Hexapep"/>
</dbReference>
<evidence type="ECO:0000256" key="3">
    <source>
        <dbReference type="ARBA" id="ARBA00022737"/>
    </source>
</evidence>
<dbReference type="RefSeq" id="WP_121644040.1">
    <property type="nucleotide sequence ID" value="NZ_RCWN01000001.1"/>
</dbReference>
<evidence type="ECO:0000256" key="5">
    <source>
        <dbReference type="ARBA" id="ARBA00023315"/>
    </source>
</evidence>
<evidence type="ECO:0000256" key="1">
    <source>
        <dbReference type="ARBA" id="ARBA00007274"/>
    </source>
</evidence>
<dbReference type="Pfam" id="PF00132">
    <property type="entry name" value="Hexapep"/>
    <property type="match status" value="1"/>
</dbReference>
<dbReference type="InterPro" id="IPR011004">
    <property type="entry name" value="Trimer_LpxA-like_sf"/>
</dbReference>